<dbReference type="AlphaFoldDB" id="D0LDQ2"/>
<gene>
    <name evidence="3" type="ordered locus">Gbro_2434</name>
</gene>
<dbReference type="NCBIfam" id="TIGR00481">
    <property type="entry name" value="YbhB/YbcL family Raf kinase inhibitor-like protein"/>
    <property type="match status" value="1"/>
</dbReference>
<comment type="similarity">
    <text evidence="1">Belongs to the UPF0098 family.</text>
</comment>
<dbReference type="PANTHER" id="PTHR30289">
    <property type="entry name" value="UNCHARACTERIZED PROTEIN YBCL-RELATED"/>
    <property type="match status" value="1"/>
</dbReference>
<keyword evidence="4" id="KW-1185">Reference proteome</keyword>
<evidence type="ECO:0000256" key="2">
    <source>
        <dbReference type="SAM" id="MobiDB-lite"/>
    </source>
</evidence>
<evidence type="ECO:0000313" key="3">
    <source>
        <dbReference type="EMBL" id="ACY21675.1"/>
    </source>
</evidence>
<dbReference type="SUPFAM" id="SSF49777">
    <property type="entry name" value="PEBP-like"/>
    <property type="match status" value="1"/>
</dbReference>
<reference evidence="4" key="1">
    <citation type="submission" date="2009-10" db="EMBL/GenBank/DDBJ databases">
        <title>The complete chromosome of Gordonia bronchialis DSM 43247.</title>
        <authorList>
            <consortium name="US DOE Joint Genome Institute (JGI-PGF)"/>
            <person name="Lucas S."/>
            <person name="Copeland A."/>
            <person name="Lapidus A."/>
            <person name="Glavina del Rio T."/>
            <person name="Dalin E."/>
            <person name="Tice H."/>
            <person name="Bruce D."/>
            <person name="Goodwin L."/>
            <person name="Pitluck S."/>
            <person name="Kyrpides N."/>
            <person name="Mavromatis K."/>
            <person name="Ivanova N."/>
            <person name="Ovchinnikova G."/>
            <person name="Saunders E."/>
            <person name="Brettin T."/>
            <person name="Detter J.C."/>
            <person name="Han C."/>
            <person name="Larimer F."/>
            <person name="Land M."/>
            <person name="Hauser L."/>
            <person name="Markowitz V."/>
            <person name="Cheng J.-F."/>
            <person name="Hugenholtz P."/>
            <person name="Woyke T."/>
            <person name="Wu D."/>
            <person name="Jando M."/>
            <person name="Schneider S."/>
            <person name="Goeker M."/>
            <person name="Klenk H.-P."/>
            <person name="Eisen J.A."/>
        </authorList>
    </citation>
    <scope>NUCLEOTIDE SEQUENCE [LARGE SCALE GENOMIC DNA]</scope>
    <source>
        <strain evidence="4">ATCC 25592 / DSM 43247 / BCRC 13721 / JCM 3198 / KCTC 3076 / NBRC 16047 / NCTC 10667</strain>
    </source>
</reference>
<dbReference type="KEGG" id="gbr:Gbro_2434"/>
<dbReference type="EMBL" id="CP001802">
    <property type="protein sequence ID" value="ACY21675.1"/>
    <property type="molecule type" value="Genomic_DNA"/>
</dbReference>
<evidence type="ECO:0000313" key="4">
    <source>
        <dbReference type="Proteomes" id="UP000001219"/>
    </source>
</evidence>
<dbReference type="RefSeq" id="WP_012834230.1">
    <property type="nucleotide sequence ID" value="NC_013441.1"/>
</dbReference>
<evidence type="ECO:0000256" key="1">
    <source>
        <dbReference type="ARBA" id="ARBA00007120"/>
    </source>
</evidence>
<sequence length="181" mass="18803">MPSFDPYGPLPSLPGFTLTSDSISDGAPLRNQQVSGIMGAGGQDLSPQLSWSEFPSDTKSFAVTVYDPDAPTASGFWHWAVADIPVSVTSLSEGAGDDDGSGLPDSAVTLANDASAKRFIGAAPPPGHGPHRYFVVVHAVDVESLDLPEGATPAYLGFNLFSHAIARASIVGTYEQPSEDV</sequence>
<dbReference type="OrthoDB" id="9797506at2"/>
<dbReference type="CDD" id="cd00865">
    <property type="entry name" value="PEBP_bact_arch"/>
    <property type="match status" value="1"/>
</dbReference>
<dbReference type="InterPro" id="IPR005247">
    <property type="entry name" value="YbhB_YbcL/LppC-like"/>
</dbReference>
<dbReference type="Proteomes" id="UP000001219">
    <property type="component" value="Chromosome"/>
</dbReference>
<dbReference type="InterPro" id="IPR036610">
    <property type="entry name" value="PEBP-like_sf"/>
</dbReference>
<name>D0LDQ2_GORB4</name>
<feature type="region of interest" description="Disordered" evidence="2">
    <location>
        <begin position="21"/>
        <end position="42"/>
    </location>
</feature>
<accession>D0LDQ2</accession>
<reference evidence="3 4" key="2">
    <citation type="journal article" date="2010" name="Stand. Genomic Sci.">
        <title>Complete genome sequence of Gordonia bronchialis type strain (3410).</title>
        <authorList>
            <person name="Ivanova N."/>
            <person name="Sikorski J."/>
            <person name="Jando M."/>
            <person name="Lapidus A."/>
            <person name="Nolan M."/>
            <person name="Lucas S."/>
            <person name="Del Rio T.G."/>
            <person name="Tice H."/>
            <person name="Copeland A."/>
            <person name="Cheng J.F."/>
            <person name="Chen F."/>
            <person name="Bruce D."/>
            <person name="Goodwin L."/>
            <person name="Pitluck S."/>
            <person name="Mavromatis K."/>
            <person name="Ovchinnikova G."/>
            <person name="Pati A."/>
            <person name="Chen A."/>
            <person name="Palaniappan K."/>
            <person name="Land M."/>
            <person name="Hauser L."/>
            <person name="Chang Y.J."/>
            <person name="Jeffries C.D."/>
            <person name="Chain P."/>
            <person name="Saunders E."/>
            <person name="Han C."/>
            <person name="Detter J.C."/>
            <person name="Brettin T."/>
            <person name="Rohde M."/>
            <person name="Goker M."/>
            <person name="Bristow J."/>
            <person name="Eisen J.A."/>
            <person name="Markowitz V."/>
            <person name="Hugenholtz P."/>
            <person name="Klenk H.P."/>
            <person name="Kyrpides N.C."/>
        </authorList>
    </citation>
    <scope>NUCLEOTIDE SEQUENCE [LARGE SCALE GENOMIC DNA]</scope>
    <source>
        <strain evidence="4">ATCC 25592 / DSM 43247 / BCRC 13721 / JCM 3198 / KCTC 3076 / NBRC 16047 / NCTC 10667</strain>
    </source>
</reference>
<dbReference type="STRING" id="526226.Gbro_2434"/>
<dbReference type="eggNOG" id="COG1881">
    <property type="taxonomic scope" value="Bacteria"/>
</dbReference>
<dbReference type="Gene3D" id="3.90.280.10">
    <property type="entry name" value="PEBP-like"/>
    <property type="match status" value="1"/>
</dbReference>
<dbReference type="HOGENOM" id="CLU_083918_2_1_11"/>
<dbReference type="Pfam" id="PF01161">
    <property type="entry name" value="PBP"/>
    <property type="match status" value="1"/>
</dbReference>
<protein>
    <submittedName>
        <fullName evidence="3">PEBP family protein</fullName>
    </submittedName>
</protein>
<dbReference type="InterPro" id="IPR008914">
    <property type="entry name" value="PEBP"/>
</dbReference>
<dbReference type="PANTHER" id="PTHR30289:SF1">
    <property type="entry name" value="PEBP (PHOSPHATIDYLETHANOLAMINE-BINDING PROTEIN) FAMILY PROTEIN"/>
    <property type="match status" value="1"/>
</dbReference>
<proteinExistence type="inferred from homology"/>
<organism evidence="3 4">
    <name type="scientific">Gordonia bronchialis (strain ATCC 25592 / DSM 43247 / BCRC 13721 / JCM 3198 / KCTC 3076 / NBRC 16047 / NCTC 10667)</name>
    <name type="common">Rhodococcus bronchialis</name>
    <dbReference type="NCBI Taxonomy" id="526226"/>
    <lineage>
        <taxon>Bacteria</taxon>
        <taxon>Bacillati</taxon>
        <taxon>Actinomycetota</taxon>
        <taxon>Actinomycetes</taxon>
        <taxon>Mycobacteriales</taxon>
        <taxon>Gordoniaceae</taxon>
        <taxon>Gordonia</taxon>
    </lineage>
</organism>